<dbReference type="InterPro" id="IPR005632">
    <property type="entry name" value="Chaperone_Skp"/>
</dbReference>
<reference evidence="5 6" key="1">
    <citation type="submission" date="2018-08" db="EMBL/GenBank/DDBJ databases">
        <title>Genomic Encyclopedia of Type Strains, Phase IV (KMG-IV): sequencing the most valuable type-strain genomes for metagenomic binning, comparative biology and taxonomic classification.</title>
        <authorList>
            <person name="Goeker M."/>
        </authorList>
    </citation>
    <scope>NUCLEOTIDE SEQUENCE [LARGE SCALE GENOMIC DNA]</scope>
    <source>
        <strain evidence="5 6">DSM 26022</strain>
    </source>
</reference>
<evidence type="ECO:0000256" key="1">
    <source>
        <dbReference type="ARBA" id="ARBA00009091"/>
    </source>
</evidence>
<dbReference type="GO" id="GO:0050821">
    <property type="term" value="P:protein stabilization"/>
    <property type="evidence" value="ECO:0007669"/>
    <property type="project" value="TreeGrafter"/>
</dbReference>
<comment type="caution">
    <text evidence="5">The sequence shown here is derived from an EMBL/GenBank/DDBJ whole genome shotgun (WGS) entry which is preliminary data.</text>
</comment>
<feature type="coiled-coil region" evidence="3">
    <location>
        <begin position="54"/>
        <end position="118"/>
    </location>
</feature>
<evidence type="ECO:0000256" key="4">
    <source>
        <dbReference type="SAM" id="SignalP"/>
    </source>
</evidence>
<dbReference type="Gene3D" id="3.30.910.20">
    <property type="entry name" value="Skp domain"/>
    <property type="match status" value="1"/>
</dbReference>
<keyword evidence="6" id="KW-1185">Reference proteome</keyword>
<dbReference type="SUPFAM" id="SSF111384">
    <property type="entry name" value="OmpH-like"/>
    <property type="match status" value="1"/>
</dbReference>
<keyword evidence="2 4" id="KW-0732">Signal</keyword>
<gene>
    <name evidence="5" type="ORF">DFR26_1680</name>
</gene>
<dbReference type="SMART" id="SM00935">
    <property type="entry name" value="OmpH"/>
    <property type="match status" value="1"/>
</dbReference>
<dbReference type="RefSeq" id="WP_116208488.1">
    <property type="nucleotide sequence ID" value="NZ_QUNR01000003.1"/>
</dbReference>
<protein>
    <submittedName>
        <fullName evidence="5">Periplasmic chaperone for outer membrane proteins Skp</fullName>
    </submittedName>
</protein>
<evidence type="ECO:0000313" key="6">
    <source>
        <dbReference type="Proteomes" id="UP000256774"/>
    </source>
</evidence>
<organism evidence="5 6">
    <name type="scientific">Paraperlucidibaca baekdonensis</name>
    <dbReference type="NCBI Taxonomy" id="748120"/>
    <lineage>
        <taxon>Bacteria</taxon>
        <taxon>Pseudomonadati</taxon>
        <taxon>Pseudomonadota</taxon>
        <taxon>Gammaproteobacteria</taxon>
        <taxon>Moraxellales</taxon>
        <taxon>Moraxellaceae</taxon>
        <taxon>Paraperlucidibaca</taxon>
    </lineage>
</organism>
<dbReference type="AlphaFoldDB" id="A0A3E0H4A8"/>
<proteinExistence type="inferred from homology"/>
<comment type="similarity">
    <text evidence="1">Belongs to the Skp family.</text>
</comment>
<accession>A0A3E0H4A8</accession>
<dbReference type="GO" id="GO:0051082">
    <property type="term" value="F:unfolded protein binding"/>
    <property type="evidence" value="ECO:0007669"/>
    <property type="project" value="InterPro"/>
</dbReference>
<feature type="chain" id="PRO_5017548478" evidence="4">
    <location>
        <begin position="23"/>
        <end position="170"/>
    </location>
</feature>
<dbReference type="OrthoDB" id="6717293at2"/>
<evidence type="ECO:0000256" key="2">
    <source>
        <dbReference type="ARBA" id="ARBA00022729"/>
    </source>
</evidence>
<feature type="signal peptide" evidence="4">
    <location>
        <begin position="1"/>
        <end position="22"/>
    </location>
</feature>
<sequence length="170" mass="18913">MKKLLASVILSATVFSAMPVMAADGTKIAMLDREAALLASNAARAAQEKLNASMKPQRDRLDGLRNDIKAMEQRFQKEGATMSESSKKALRDQADQKAQEFNVLIQQVQERTQQAQQDLLKRLLPSLEGILDDLRKSGGYDIILDRRSAVYVTPELDLTKRVVDRLNAGK</sequence>
<keyword evidence="3" id="KW-0175">Coiled coil</keyword>
<dbReference type="EMBL" id="QUNR01000003">
    <property type="protein sequence ID" value="REH37896.1"/>
    <property type="molecule type" value="Genomic_DNA"/>
</dbReference>
<dbReference type="InterPro" id="IPR024930">
    <property type="entry name" value="Skp_dom_sf"/>
</dbReference>
<dbReference type="PANTHER" id="PTHR35089">
    <property type="entry name" value="CHAPERONE PROTEIN SKP"/>
    <property type="match status" value="1"/>
</dbReference>
<dbReference type="PANTHER" id="PTHR35089:SF1">
    <property type="entry name" value="CHAPERONE PROTEIN SKP"/>
    <property type="match status" value="1"/>
</dbReference>
<dbReference type="GO" id="GO:0005829">
    <property type="term" value="C:cytosol"/>
    <property type="evidence" value="ECO:0007669"/>
    <property type="project" value="TreeGrafter"/>
</dbReference>
<evidence type="ECO:0000256" key="3">
    <source>
        <dbReference type="SAM" id="Coils"/>
    </source>
</evidence>
<dbReference type="Proteomes" id="UP000256774">
    <property type="component" value="Unassembled WGS sequence"/>
</dbReference>
<evidence type="ECO:0000313" key="5">
    <source>
        <dbReference type="EMBL" id="REH37896.1"/>
    </source>
</evidence>
<name>A0A3E0H4A8_9GAMM</name>
<dbReference type="Pfam" id="PF03938">
    <property type="entry name" value="OmpH"/>
    <property type="match status" value="1"/>
</dbReference>